<organism evidence="2 3">
    <name type="scientific">Eumeta variegata</name>
    <name type="common">Bagworm moth</name>
    <name type="synonym">Eumeta japonica</name>
    <dbReference type="NCBI Taxonomy" id="151549"/>
    <lineage>
        <taxon>Eukaryota</taxon>
        <taxon>Metazoa</taxon>
        <taxon>Ecdysozoa</taxon>
        <taxon>Arthropoda</taxon>
        <taxon>Hexapoda</taxon>
        <taxon>Insecta</taxon>
        <taxon>Pterygota</taxon>
        <taxon>Neoptera</taxon>
        <taxon>Endopterygota</taxon>
        <taxon>Lepidoptera</taxon>
        <taxon>Glossata</taxon>
        <taxon>Ditrysia</taxon>
        <taxon>Tineoidea</taxon>
        <taxon>Psychidae</taxon>
        <taxon>Oiketicinae</taxon>
        <taxon>Eumeta</taxon>
    </lineage>
</organism>
<sequence length="318" mass="34986">MDDLVSARAYSAKNGRSVSGQRDVFKNGTRPIRLERPPRPAPTSARPRAAPAACNSRTVSGRECRPRPGLHTLEGFYVTRRFALADKGYLYGGAGLNLDAFAFGATRKVGTFRIDFGTFRRFFACSALAGFYCCRDSYKQRSVLRGDRTAPAAPTRPSTRPRRLNAGGDVTPPESVMCSRRTPINIFNAVILERDVRRVGDCRCASAARQDVRRSALGTPGGIHNSPTPRQTCERRWAHPEIGPQLANRKSGKVPLVSRLGQYAEPSITDFRHYIDDHGRAKGSAGEFCKSETFQCASLWRQDCANRGCEASTLLALT</sequence>
<evidence type="ECO:0000256" key="1">
    <source>
        <dbReference type="SAM" id="MobiDB-lite"/>
    </source>
</evidence>
<name>A0A4C1Y6N9_EUMVA</name>
<feature type="region of interest" description="Disordered" evidence="1">
    <location>
        <begin position="145"/>
        <end position="172"/>
    </location>
</feature>
<accession>A0A4C1Y6N9</accession>
<feature type="compositionally biased region" description="Low complexity" evidence="1">
    <location>
        <begin position="149"/>
        <end position="158"/>
    </location>
</feature>
<protein>
    <submittedName>
        <fullName evidence="2">Uncharacterized protein</fullName>
    </submittedName>
</protein>
<reference evidence="2 3" key="1">
    <citation type="journal article" date="2019" name="Commun. Biol.">
        <title>The bagworm genome reveals a unique fibroin gene that provides high tensile strength.</title>
        <authorList>
            <person name="Kono N."/>
            <person name="Nakamura H."/>
            <person name="Ohtoshi R."/>
            <person name="Tomita M."/>
            <person name="Numata K."/>
            <person name="Arakawa K."/>
        </authorList>
    </citation>
    <scope>NUCLEOTIDE SEQUENCE [LARGE SCALE GENOMIC DNA]</scope>
</reference>
<dbReference type="EMBL" id="BGZK01001099">
    <property type="protein sequence ID" value="GBP71170.1"/>
    <property type="molecule type" value="Genomic_DNA"/>
</dbReference>
<keyword evidence="3" id="KW-1185">Reference proteome</keyword>
<feature type="compositionally biased region" description="Low complexity" evidence="1">
    <location>
        <begin position="42"/>
        <end position="53"/>
    </location>
</feature>
<evidence type="ECO:0000313" key="3">
    <source>
        <dbReference type="Proteomes" id="UP000299102"/>
    </source>
</evidence>
<dbReference type="Proteomes" id="UP000299102">
    <property type="component" value="Unassembled WGS sequence"/>
</dbReference>
<dbReference type="AlphaFoldDB" id="A0A4C1Y6N9"/>
<comment type="caution">
    <text evidence="2">The sequence shown here is derived from an EMBL/GenBank/DDBJ whole genome shotgun (WGS) entry which is preliminary data.</text>
</comment>
<evidence type="ECO:0000313" key="2">
    <source>
        <dbReference type="EMBL" id="GBP71170.1"/>
    </source>
</evidence>
<proteinExistence type="predicted"/>
<gene>
    <name evidence="2" type="ORF">EVAR_89517_1</name>
</gene>
<feature type="region of interest" description="Disordered" evidence="1">
    <location>
        <begin position="12"/>
        <end position="61"/>
    </location>
</feature>